<accession>F3FW86</accession>
<name>F3FW86_PSESX</name>
<dbReference type="HOGENOM" id="CLU_2957250_0_0_6"/>
<evidence type="ECO:0000313" key="1">
    <source>
        <dbReference type="EMBL" id="EGH34478.1"/>
    </source>
</evidence>
<organism evidence="1 2">
    <name type="scientific">Pseudomonas syringae pv. japonica str. M301072</name>
    <dbReference type="NCBI Taxonomy" id="629262"/>
    <lineage>
        <taxon>Bacteria</taxon>
        <taxon>Pseudomonadati</taxon>
        <taxon>Pseudomonadota</taxon>
        <taxon>Gammaproteobacteria</taxon>
        <taxon>Pseudomonadales</taxon>
        <taxon>Pseudomonadaceae</taxon>
        <taxon>Pseudomonas</taxon>
        <taxon>Pseudomonas syringae</taxon>
    </lineage>
</organism>
<dbReference type="Proteomes" id="UP000004471">
    <property type="component" value="Unassembled WGS sequence"/>
</dbReference>
<sequence>MHSMRGGRVARIGDVLNVVAWLTADQAQDALGPKRGNDTRCPATPVVPSKDGFLNLQGI</sequence>
<dbReference type="AlphaFoldDB" id="F3FW86"/>
<dbReference type="EMBL" id="AEAH01002572">
    <property type="protein sequence ID" value="EGH34478.1"/>
    <property type="molecule type" value="Genomic_DNA"/>
</dbReference>
<protein>
    <submittedName>
        <fullName evidence="1">Uncharacterized protein</fullName>
    </submittedName>
</protein>
<dbReference type="PATRIC" id="fig|629262.5.peg.5684"/>
<evidence type="ECO:0000313" key="2">
    <source>
        <dbReference type="Proteomes" id="UP000004471"/>
    </source>
</evidence>
<gene>
    <name evidence="1" type="ORF">PSYJA_38244</name>
</gene>
<comment type="caution">
    <text evidence="1">The sequence shown here is derived from an EMBL/GenBank/DDBJ whole genome shotgun (WGS) entry which is preliminary data.</text>
</comment>
<reference evidence="1 2" key="1">
    <citation type="journal article" date="2011" name="PLoS Pathog.">
        <title>Dynamic evolution of pathogenicity revealed by sequencing and comparative genomics of 19 Pseudomonas syringae isolates.</title>
        <authorList>
            <person name="Baltrus D.A."/>
            <person name="Nishimura M.T."/>
            <person name="Romanchuk A."/>
            <person name="Chang J.H."/>
            <person name="Mukhtar M.S."/>
            <person name="Cherkis K."/>
            <person name="Roach J."/>
            <person name="Grant S.R."/>
            <person name="Jones C.D."/>
            <person name="Dangl J.L."/>
        </authorList>
    </citation>
    <scope>NUCLEOTIDE SEQUENCE [LARGE SCALE GENOMIC DNA]</scope>
    <source>
        <strain evidence="2">M301072PT</strain>
    </source>
</reference>
<proteinExistence type="predicted"/>